<proteinExistence type="predicted"/>
<comment type="caution">
    <text evidence="1">The sequence shown here is derived from an EMBL/GenBank/DDBJ whole genome shotgun (WGS) entry which is preliminary data.</text>
</comment>
<protein>
    <recommendedName>
        <fullName evidence="3">Cytochrome C</fullName>
    </recommendedName>
</protein>
<dbReference type="EMBL" id="MPRL01000140">
    <property type="protein sequence ID" value="OOZ38051.1"/>
    <property type="molecule type" value="Genomic_DNA"/>
</dbReference>
<dbReference type="AlphaFoldDB" id="A0A1T2KZ02"/>
<evidence type="ECO:0000313" key="2">
    <source>
        <dbReference type="Proteomes" id="UP000191110"/>
    </source>
</evidence>
<dbReference type="InterPro" id="IPR010980">
    <property type="entry name" value="Cyt_c/b562"/>
</dbReference>
<dbReference type="OrthoDB" id="1150802at2"/>
<dbReference type="Proteomes" id="UP000191110">
    <property type="component" value="Unassembled WGS sequence"/>
</dbReference>
<organism evidence="1 2">
    <name type="scientific">Solemya pervernicosa gill symbiont</name>
    <dbReference type="NCBI Taxonomy" id="642797"/>
    <lineage>
        <taxon>Bacteria</taxon>
        <taxon>Pseudomonadati</taxon>
        <taxon>Pseudomonadota</taxon>
        <taxon>Gammaproteobacteria</taxon>
        <taxon>sulfur-oxidizing symbionts</taxon>
    </lineage>
</organism>
<dbReference type="SUPFAM" id="SSF47175">
    <property type="entry name" value="Cytochromes"/>
    <property type="match status" value="1"/>
</dbReference>
<dbReference type="GO" id="GO:0005506">
    <property type="term" value="F:iron ion binding"/>
    <property type="evidence" value="ECO:0007669"/>
    <property type="project" value="InterPro"/>
</dbReference>
<reference evidence="1 2" key="1">
    <citation type="submission" date="2016-11" db="EMBL/GenBank/DDBJ databases">
        <title>Mixed transmission modes and dynamic genome evolution in an obligate animal-bacterial symbiosis.</title>
        <authorList>
            <person name="Russell S.L."/>
            <person name="Corbett-Detig R.B."/>
            <person name="Cavanaugh C.M."/>
        </authorList>
    </citation>
    <scope>NUCLEOTIDE SEQUENCE [LARGE SCALE GENOMIC DNA]</scope>
    <source>
        <strain evidence="1">Sveles-Q1</strain>
    </source>
</reference>
<name>A0A1T2KZ02_9GAMM</name>
<dbReference type="GO" id="GO:0020037">
    <property type="term" value="F:heme binding"/>
    <property type="evidence" value="ECO:0007669"/>
    <property type="project" value="InterPro"/>
</dbReference>
<accession>A0A1T2KZ02</accession>
<keyword evidence="2" id="KW-1185">Reference proteome</keyword>
<gene>
    <name evidence="1" type="ORF">BOW53_16685</name>
</gene>
<sequence length="155" mass="16798">MRSVCSVVVVLLLFVTGGLIYKFLVQGSVEEASDGRAAIQLTHSEKDLVLTEMRSFLQSVQAITVGLSSDDMDAVALNARTVGMAAQQGVPVSLMGKLPLEFKRLGVDTHKKFDLLALNAEQLGDSMATLKELSVLMQNCVACHEVYRLDAVLQE</sequence>
<evidence type="ECO:0000313" key="1">
    <source>
        <dbReference type="EMBL" id="OOZ38051.1"/>
    </source>
</evidence>
<dbReference type="GO" id="GO:0009055">
    <property type="term" value="F:electron transfer activity"/>
    <property type="evidence" value="ECO:0007669"/>
    <property type="project" value="InterPro"/>
</dbReference>
<dbReference type="GO" id="GO:0022900">
    <property type="term" value="P:electron transport chain"/>
    <property type="evidence" value="ECO:0007669"/>
    <property type="project" value="InterPro"/>
</dbReference>
<evidence type="ECO:0008006" key="3">
    <source>
        <dbReference type="Google" id="ProtNLM"/>
    </source>
</evidence>